<dbReference type="EMBL" id="JBHRSP010000001">
    <property type="protein sequence ID" value="MFC3071482.1"/>
    <property type="molecule type" value="Genomic_DNA"/>
</dbReference>
<proteinExistence type="predicted"/>
<keyword evidence="2" id="KW-1185">Reference proteome</keyword>
<evidence type="ECO:0000313" key="2">
    <source>
        <dbReference type="Proteomes" id="UP001595377"/>
    </source>
</evidence>
<dbReference type="RefSeq" id="WP_380702321.1">
    <property type="nucleotide sequence ID" value="NZ_JBHRSP010000001.1"/>
</dbReference>
<protein>
    <submittedName>
        <fullName evidence="1">Uncharacterized protein</fullName>
    </submittedName>
</protein>
<dbReference type="Pfam" id="PF23140">
    <property type="entry name" value="Gp80"/>
    <property type="match status" value="1"/>
</dbReference>
<reference evidence="2" key="1">
    <citation type="journal article" date="2019" name="Int. J. Syst. Evol. Microbiol.">
        <title>The Global Catalogue of Microorganisms (GCM) 10K type strain sequencing project: providing services to taxonomists for standard genome sequencing and annotation.</title>
        <authorList>
            <consortium name="The Broad Institute Genomics Platform"/>
            <consortium name="The Broad Institute Genome Sequencing Center for Infectious Disease"/>
            <person name="Wu L."/>
            <person name="Ma J."/>
        </authorList>
    </citation>
    <scope>NUCLEOTIDE SEQUENCE [LARGE SCALE GENOMIC DNA]</scope>
    <source>
        <strain evidence="2">KCTC 52677</strain>
    </source>
</reference>
<name>A0ABV7DAW9_9HYPH</name>
<accession>A0ABV7DAW9</accession>
<organism evidence="1 2">
    <name type="scientific">Shinella pollutisoli</name>
    <dbReference type="NCBI Taxonomy" id="2250594"/>
    <lineage>
        <taxon>Bacteria</taxon>
        <taxon>Pseudomonadati</taxon>
        <taxon>Pseudomonadota</taxon>
        <taxon>Alphaproteobacteria</taxon>
        <taxon>Hyphomicrobiales</taxon>
        <taxon>Rhizobiaceae</taxon>
        <taxon>Shinella</taxon>
    </lineage>
</organism>
<dbReference type="Proteomes" id="UP001595377">
    <property type="component" value="Unassembled WGS sequence"/>
</dbReference>
<sequence>MPLTLHTAKLIADHMLDRTTWVPPAELWLALHLGNPTNAGLFDSEISTADTGYARAEITGKFSAADPLTGLSVLTDVVNIGPAEVDWGTIRYVSVCNAQAGGTMLFYAILSEAETIYREGQFQRVPGQMQLRFI</sequence>
<comment type="caution">
    <text evidence="1">The sequence shown here is derived from an EMBL/GenBank/DDBJ whole genome shotgun (WGS) entry which is preliminary data.</text>
</comment>
<evidence type="ECO:0000313" key="1">
    <source>
        <dbReference type="EMBL" id="MFC3071482.1"/>
    </source>
</evidence>
<dbReference type="InterPro" id="IPR056908">
    <property type="entry name" value="Gp80-like"/>
</dbReference>
<gene>
    <name evidence="1" type="ORF">ACFOHH_00010</name>
</gene>